<dbReference type="Proteomes" id="UP000887574">
    <property type="component" value="Unplaced"/>
</dbReference>
<proteinExistence type="predicted"/>
<keyword evidence="2" id="KW-1185">Reference proteome</keyword>
<evidence type="ECO:0000313" key="2">
    <source>
        <dbReference type="Proteomes" id="UP000887574"/>
    </source>
</evidence>
<feature type="signal peptide" evidence="1">
    <location>
        <begin position="1"/>
        <end position="21"/>
    </location>
</feature>
<keyword evidence="1" id="KW-0732">Signal</keyword>
<evidence type="ECO:0000256" key="1">
    <source>
        <dbReference type="SAM" id="SignalP"/>
    </source>
</evidence>
<accession>A0A915ET43</accession>
<protein>
    <submittedName>
        <fullName evidence="3">Uncharacterized protein</fullName>
    </submittedName>
</protein>
<evidence type="ECO:0000313" key="3">
    <source>
        <dbReference type="WBParaSite" id="jg8686"/>
    </source>
</evidence>
<organism evidence="2 3">
    <name type="scientific">Ditylenchus dipsaci</name>
    <dbReference type="NCBI Taxonomy" id="166011"/>
    <lineage>
        <taxon>Eukaryota</taxon>
        <taxon>Metazoa</taxon>
        <taxon>Ecdysozoa</taxon>
        <taxon>Nematoda</taxon>
        <taxon>Chromadorea</taxon>
        <taxon>Rhabditida</taxon>
        <taxon>Tylenchina</taxon>
        <taxon>Tylenchomorpha</taxon>
        <taxon>Sphaerularioidea</taxon>
        <taxon>Anguinidae</taxon>
        <taxon>Anguininae</taxon>
        <taxon>Ditylenchus</taxon>
    </lineage>
</organism>
<sequence length="112" mass="13303">MLYNINLLSSLIFLSFQSIFGQIQFAIRQENSTKHFMSNWLWKKCQWTFLWSGHNGCNSNKYPNNPPIEIFREEILKPEDVVGADDAELFIFVLCLKFLFEWAIHYPIKPEL</sequence>
<feature type="chain" id="PRO_5036849224" evidence="1">
    <location>
        <begin position="22"/>
        <end position="112"/>
    </location>
</feature>
<reference evidence="3" key="1">
    <citation type="submission" date="2022-11" db="UniProtKB">
        <authorList>
            <consortium name="WormBaseParasite"/>
        </authorList>
    </citation>
    <scope>IDENTIFICATION</scope>
</reference>
<dbReference type="AlphaFoldDB" id="A0A915ET43"/>
<dbReference type="WBParaSite" id="jg8686">
    <property type="protein sequence ID" value="jg8686"/>
    <property type="gene ID" value="jg8686"/>
</dbReference>
<name>A0A915ET43_9BILA</name>